<evidence type="ECO:0000259" key="2">
    <source>
        <dbReference type="PROSITE" id="PS50060"/>
    </source>
</evidence>
<reference evidence="3" key="1">
    <citation type="journal article" date="2021" name="Sci. Adv.">
        <title>The American lobster genome reveals insights on longevity, neural, and immune adaptations.</title>
        <authorList>
            <person name="Polinski J.M."/>
            <person name="Zimin A.V."/>
            <person name="Clark K.F."/>
            <person name="Kohn A.B."/>
            <person name="Sadowski N."/>
            <person name="Timp W."/>
            <person name="Ptitsyn A."/>
            <person name="Khanna P."/>
            <person name="Romanova D.Y."/>
            <person name="Williams P."/>
            <person name="Greenwood S.J."/>
            <person name="Moroz L.L."/>
            <person name="Walt D.R."/>
            <person name="Bodnar A.G."/>
        </authorList>
    </citation>
    <scope>NUCLEOTIDE SEQUENCE</scope>
    <source>
        <strain evidence="3">GMGI-L3</strain>
    </source>
</reference>
<evidence type="ECO:0000313" key="3">
    <source>
        <dbReference type="EMBL" id="KAG7176307.1"/>
    </source>
</evidence>
<dbReference type="CDD" id="cd06263">
    <property type="entry name" value="MAM"/>
    <property type="match status" value="2"/>
</dbReference>
<dbReference type="AlphaFoldDB" id="A0A8J5NB20"/>
<keyword evidence="1" id="KW-0732">Signal</keyword>
<keyword evidence="4" id="KW-1185">Reference proteome</keyword>
<feature type="chain" id="PRO_5035193240" evidence="1">
    <location>
        <begin position="25"/>
        <end position="616"/>
    </location>
</feature>
<feature type="domain" description="MAM" evidence="2">
    <location>
        <begin position="218"/>
        <end position="441"/>
    </location>
</feature>
<dbReference type="InterPro" id="IPR051560">
    <property type="entry name" value="MAM_domain-containing"/>
</dbReference>
<dbReference type="GO" id="GO:0016020">
    <property type="term" value="C:membrane"/>
    <property type="evidence" value="ECO:0007669"/>
    <property type="project" value="InterPro"/>
</dbReference>
<dbReference type="SMART" id="SM00137">
    <property type="entry name" value="MAM"/>
    <property type="match status" value="2"/>
</dbReference>
<feature type="domain" description="MAM" evidence="2">
    <location>
        <begin position="28"/>
        <end position="218"/>
    </location>
</feature>
<dbReference type="InterPro" id="IPR000998">
    <property type="entry name" value="MAM_dom"/>
</dbReference>
<protein>
    <submittedName>
        <fullName evidence="3">MAM and LDL-receptor class A domain-containing protein 1-like 1</fullName>
    </submittedName>
</protein>
<dbReference type="SUPFAM" id="SSF49899">
    <property type="entry name" value="Concanavalin A-like lectins/glucanases"/>
    <property type="match status" value="4"/>
</dbReference>
<evidence type="ECO:0000256" key="1">
    <source>
        <dbReference type="SAM" id="SignalP"/>
    </source>
</evidence>
<name>A0A8J5NB20_HOMAM</name>
<proteinExistence type="predicted"/>
<feature type="domain" description="MAM" evidence="2">
    <location>
        <begin position="451"/>
        <end position="616"/>
    </location>
</feature>
<dbReference type="Pfam" id="PF00629">
    <property type="entry name" value="MAM"/>
    <property type="match status" value="4"/>
</dbReference>
<organism evidence="3 4">
    <name type="scientific">Homarus americanus</name>
    <name type="common">American lobster</name>
    <dbReference type="NCBI Taxonomy" id="6706"/>
    <lineage>
        <taxon>Eukaryota</taxon>
        <taxon>Metazoa</taxon>
        <taxon>Ecdysozoa</taxon>
        <taxon>Arthropoda</taxon>
        <taxon>Crustacea</taxon>
        <taxon>Multicrustacea</taxon>
        <taxon>Malacostraca</taxon>
        <taxon>Eumalacostraca</taxon>
        <taxon>Eucarida</taxon>
        <taxon>Decapoda</taxon>
        <taxon>Pleocyemata</taxon>
        <taxon>Astacidea</taxon>
        <taxon>Nephropoidea</taxon>
        <taxon>Nephropidae</taxon>
        <taxon>Homarus</taxon>
    </lineage>
</organism>
<dbReference type="PROSITE" id="PS50060">
    <property type="entry name" value="MAM_2"/>
    <property type="match status" value="3"/>
</dbReference>
<dbReference type="EMBL" id="JAHLQT010003582">
    <property type="protein sequence ID" value="KAG7176307.1"/>
    <property type="molecule type" value="Genomic_DNA"/>
</dbReference>
<sequence length="616" mass="68229">MSSARAPLVVLLAASSIWLPLAVSQSADDCAFDNEGGTISTCNLVMNATPFRLKSWKTGTGITTNYRGGPGVDAQQSNEGGYAFASTSDMLQDFPLPTKAWMITSPNNSTDSLGRCLEFAFASEGLCVESLEVLMVMYKTNDVDEIFFNNTLTKDYQVMSLWRTRQSTKAEWKKAQVTFSAPTPHSLVFSASPDKRFASRGGYVAVDDITFTEGPCSNECLFDRDLCTWTNNDTADNFDWSIGRSSTKIGTGPSKDQGSSLNTFVTTGGYAYVDSSYPRLPGDKAWLVSAALQPTAVPLCVKFWINIYGGGTGNFRSEYDIDDMYMKFDLHCYRNRPRETAALVSKPFTLTSDVCLSFWVYMSTTILSHIHIGALRVVLMYEAKNVTVWRLQNQQLTDWTYSQVTPPNTNSYVAIEGVQGPRVIGLMALDDIAVYPLSCPLEPATAAVQEADCPFDQDLCQWKVEADGRSSSPTMMWHLALNSKVLIDHTFNADEGGFAYIESFNTDQKSRMKSPFLPANTTFCLALWFSDIYEDNAAKLSVIRSSEGREETLWTVSQNVITDLPVSGYTTATWRYAQVLLPSHNTTYQLVIEGEVTRSAWAVDDILLIPGRTDCI</sequence>
<gene>
    <name evidence="3" type="primary">Mlrp1-L1</name>
    <name evidence="3" type="ORF">Hamer_G009096</name>
</gene>
<dbReference type="PANTHER" id="PTHR23282">
    <property type="entry name" value="APICAL ENDOSOMAL GLYCOPROTEIN PRECURSOR"/>
    <property type="match status" value="1"/>
</dbReference>
<dbReference type="Proteomes" id="UP000747542">
    <property type="component" value="Unassembled WGS sequence"/>
</dbReference>
<comment type="caution">
    <text evidence="3">The sequence shown here is derived from an EMBL/GenBank/DDBJ whole genome shotgun (WGS) entry which is preliminary data.</text>
</comment>
<dbReference type="PANTHER" id="PTHR23282:SF101">
    <property type="entry name" value="MAM DOMAIN-CONTAINING PROTEIN"/>
    <property type="match status" value="1"/>
</dbReference>
<evidence type="ECO:0000313" key="4">
    <source>
        <dbReference type="Proteomes" id="UP000747542"/>
    </source>
</evidence>
<dbReference type="InterPro" id="IPR013320">
    <property type="entry name" value="ConA-like_dom_sf"/>
</dbReference>
<accession>A0A8J5NB20</accession>
<feature type="signal peptide" evidence="1">
    <location>
        <begin position="1"/>
        <end position="24"/>
    </location>
</feature>
<dbReference type="Gene3D" id="2.60.120.200">
    <property type="match status" value="4"/>
</dbReference>